<keyword evidence="1" id="KW-0812">Transmembrane</keyword>
<sequence length="86" mass="10016">MRYTNELNKAHKIFGLDLNSFLFVFSMYGIVVMTTLYSLFICVPLFFIFLMEEKKANRGFVRHALYALGVDKAEGYPPINITLFHQ</sequence>
<dbReference type="AlphaFoldDB" id="A0A3G3IMJ0"/>
<name>A0A3G3IMJ0_9GAMM</name>
<keyword evidence="1" id="KW-0472">Membrane</keyword>
<feature type="transmembrane region" description="Helical" evidence="1">
    <location>
        <begin position="20"/>
        <end position="50"/>
    </location>
</feature>
<protein>
    <submittedName>
        <fullName evidence="2">Uncharacterized protein</fullName>
    </submittedName>
</protein>
<proteinExistence type="predicted"/>
<evidence type="ECO:0000256" key="1">
    <source>
        <dbReference type="SAM" id="Phobius"/>
    </source>
</evidence>
<dbReference type="Proteomes" id="UP000278334">
    <property type="component" value="Chromosome"/>
</dbReference>
<keyword evidence="1" id="KW-1133">Transmembrane helix</keyword>
<evidence type="ECO:0000313" key="2">
    <source>
        <dbReference type="EMBL" id="AYQ57070.1"/>
    </source>
</evidence>
<organism evidence="2 3">
    <name type="scientific">Bathymodiolus thermophilus thioautotrophic gill symbiont</name>
    <dbReference type="NCBI Taxonomy" id="2360"/>
    <lineage>
        <taxon>Bacteria</taxon>
        <taxon>Pseudomonadati</taxon>
        <taxon>Pseudomonadota</taxon>
        <taxon>Gammaproteobacteria</taxon>
        <taxon>sulfur-oxidizing symbionts</taxon>
    </lineage>
</organism>
<reference evidence="2 3" key="1">
    <citation type="submission" date="2017-11" db="EMBL/GenBank/DDBJ databases">
        <title>Genome sequence of the bacterial symbiont EPR9N from a vent mussel Bathymodiolus thermophilus.</title>
        <authorList>
            <person name="Won Y.-J."/>
        </authorList>
    </citation>
    <scope>NUCLEOTIDE SEQUENCE [LARGE SCALE GENOMIC DNA]</scope>
    <source>
        <strain evidence="2 3">EPR9N</strain>
    </source>
</reference>
<accession>A0A3G3IMJ0</accession>
<evidence type="ECO:0000313" key="3">
    <source>
        <dbReference type="Proteomes" id="UP000278334"/>
    </source>
</evidence>
<gene>
    <name evidence="2" type="ORF">MS2017_1382</name>
</gene>
<dbReference type="RefSeq" id="WP_122951728.1">
    <property type="nucleotide sequence ID" value="NZ_CP024634.1"/>
</dbReference>
<dbReference type="EMBL" id="CP024634">
    <property type="protein sequence ID" value="AYQ57070.1"/>
    <property type="molecule type" value="Genomic_DNA"/>
</dbReference>
<dbReference type="KEGG" id="bthg:MS2017_1382"/>